<feature type="domain" description="Fibronectin type III-like" evidence="8">
    <location>
        <begin position="632"/>
        <end position="701"/>
    </location>
</feature>
<dbReference type="RefSeq" id="WP_123934450.1">
    <property type="nucleotide sequence ID" value="NZ_CP027783.1"/>
</dbReference>
<evidence type="ECO:0000313" key="9">
    <source>
        <dbReference type="EMBL" id="AYW47323.1"/>
    </source>
</evidence>
<dbReference type="PROSITE" id="PS00775">
    <property type="entry name" value="GLYCOSYL_HYDROL_F3"/>
    <property type="match status" value="1"/>
</dbReference>
<keyword evidence="6 7" id="KW-0326">Glycosidase</keyword>
<evidence type="ECO:0000256" key="7">
    <source>
        <dbReference type="RuleBase" id="RU361161"/>
    </source>
</evidence>
<evidence type="ECO:0000259" key="8">
    <source>
        <dbReference type="SMART" id="SM01217"/>
    </source>
</evidence>
<dbReference type="InterPro" id="IPR013783">
    <property type="entry name" value="Ig-like_fold"/>
</dbReference>
<evidence type="ECO:0000256" key="1">
    <source>
        <dbReference type="ARBA" id="ARBA00000448"/>
    </source>
</evidence>
<accession>A0ABM7A766</accession>
<gene>
    <name evidence="9" type="ORF">C7K38_02350</name>
</gene>
<evidence type="ECO:0000256" key="6">
    <source>
        <dbReference type="ARBA" id="ARBA00023295"/>
    </source>
</evidence>
<keyword evidence="4" id="KW-0732">Signal</keyword>
<name>A0ABM7A766_9ENTE</name>
<evidence type="ECO:0000256" key="4">
    <source>
        <dbReference type="ARBA" id="ARBA00022729"/>
    </source>
</evidence>
<dbReference type="Pfam" id="PF14310">
    <property type="entry name" value="Fn3-like"/>
    <property type="match status" value="1"/>
</dbReference>
<protein>
    <recommendedName>
        <fullName evidence="3">beta-glucosidase</fullName>
        <ecNumber evidence="3">3.2.1.21</ecNumber>
    </recommendedName>
</protein>
<dbReference type="InterPro" id="IPR002772">
    <property type="entry name" value="Glyco_hydro_3_C"/>
</dbReference>
<dbReference type="InterPro" id="IPR051915">
    <property type="entry name" value="Cellulose_Degrad_GH3"/>
</dbReference>
<dbReference type="InterPro" id="IPR036881">
    <property type="entry name" value="Glyco_hydro_3_C_sf"/>
</dbReference>
<dbReference type="InterPro" id="IPR017853">
    <property type="entry name" value="GH"/>
</dbReference>
<dbReference type="EC" id="3.2.1.21" evidence="3"/>
<dbReference type="PANTHER" id="PTHR30620">
    <property type="entry name" value="PERIPLASMIC BETA-GLUCOSIDASE-RELATED"/>
    <property type="match status" value="1"/>
</dbReference>
<evidence type="ECO:0000256" key="2">
    <source>
        <dbReference type="ARBA" id="ARBA00005336"/>
    </source>
</evidence>
<keyword evidence="10" id="KW-1185">Reference proteome</keyword>
<dbReference type="PRINTS" id="PR00133">
    <property type="entry name" value="GLHYDRLASE3"/>
</dbReference>
<dbReference type="Gene3D" id="3.20.20.300">
    <property type="entry name" value="Glycoside hydrolase, family 3, N-terminal domain"/>
    <property type="match status" value="1"/>
</dbReference>
<sequence>MLIMQKFKSSKVENLLSKMTIEEKIGQINQVGTSIYGGKETKYEQLTRDAKVGSFLSIKNIKKANHLQDIAVNETRLGIPLLFAEDVVHGFDTIFPIPLAESCSWNPSLIKKTAEIAAKEASAAGIHWTFAPAIDVSRDPRWGRIAESFGEDPFLNGEFGSAKVSGFQGEDSIGVLDNNHIISCAKHFAGYSEPEAGRDYNTVDISNYKLANTYLPPFKKLINNGILTVMSAFNSFNGIPATLNQNLLIKLLRKKMDFSGLVISDWNALAETIPHGYSKDEKQAVRLAIKAELDVDMSSQLYSKFLKEVILDGQINIEELNNAVRRILLLKEKLNLFENPFRSNEGRWSDVRKEKQTHQQISRQIAEESIVLLRNENNTLPLSENENVAFLGPFLSDKESMLDTWACNGKVDDFITVDESLFKYKKFTSLKEEYHYFIKNNKLSFEGSNIIKEMSKIVITIGEKATESGEAKSKAKVNIDSSQVKFIKEISKINNNIVAVVMNGRPLVLNEILSYCKALVETWHLGVETGNAILNILTGETTPSGKLTCTFPKHQGQVPIYYNHFNTGRPYSTEKFNTSKYIDITNEPEFPFGYGLSYTNFDISPINLEKIANNKWIVSVEVTNTGEVSGFETIQLYIGAKYGRYIRPVKELKNFQKVFIKAKDTVKVSFEVCKETLSYYDESFTKIFDTGEYQIMIGDDSVNAEENNLWIEVE</sequence>
<dbReference type="EMBL" id="CP027783">
    <property type="protein sequence ID" value="AYW47323.1"/>
    <property type="molecule type" value="Genomic_DNA"/>
</dbReference>
<dbReference type="InterPro" id="IPR026891">
    <property type="entry name" value="Fn3-like"/>
</dbReference>
<dbReference type="GO" id="GO:0016787">
    <property type="term" value="F:hydrolase activity"/>
    <property type="evidence" value="ECO:0007669"/>
    <property type="project" value="UniProtKB-KW"/>
</dbReference>
<evidence type="ECO:0000313" key="10">
    <source>
        <dbReference type="Proteomes" id="UP000268310"/>
    </source>
</evidence>
<reference evidence="9 10" key="1">
    <citation type="journal article" date="2012" name="Int. J. Syst. Evol. Microbiol.">
        <title>Characterization of Tetragenococcus strains from sugar thick juice reveals a novel species, Tetragenococcus osmophilus sp. nov., and divides Tetragenococcus halophilus into two subspecies, T. halophilus subsp. halophilus subsp. nov. and T. halophilus subsp. flandriensis subsp. nov.</title>
        <authorList>
            <person name="Juste A."/>
            <person name="Van Trappen S."/>
            <person name="Verreth C."/>
            <person name="Cleenwerck I."/>
            <person name="De Vos P."/>
            <person name="Lievens B."/>
            <person name="Willems K.A."/>
        </authorList>
    </citation>
    <scope>NUCLEOTIDE SEQUENCE [LARGE SCALE GENOMIC DNA]</scope>
    <source>
        <strain evidence="9 10">JCM 31126</strain>
    </source>
</reference>
<evidence type="ECO:0000256" key="5">
    <source>
        <dbReference type="ARBA" id="ARBA00022801"/>
    </source>
</evidence>
<proteinExistence type="inferred from homology"/>
<dbReference type="Gene3D" id="3.40.50.1700">
    <property type="entry name" value="Glycoside hydrolase family 3 C-terminal domain"/>
    <property type="match status" value="1"/>
</dbReference>
<dbReference type="Pfam" id="PF01915">
    <property type="entry name" value="Glyco_hydro_3_C"/>
    <property type="match status" value="1"/>
</dbReference>
<keyword evidence="5 7" id="KW-0378">Hydrolase</keyword>
<dbReference type="InterPro" id="IPR001764">
    <property type="entry name" value="Glyco_hydro_3_N"/>
</dbReference>
<dbReference type="SUPFAM" id="SSF52279">
    <property type="entry name" value="Beta-D-glucan exohydrolase, C-terminal domain"/>
    <property type="match status" value="1"/>
</dbReference>
<comment type="similarity">
    <text evidence="2 7">Belongs to the glycosyl hydrolase 3 family.</text>
</comment>
<evidence type="ECO:0000256" key="3">
    <source>
        <dbReference type="ARBA" id="ARBA00012744"/>
    </source>
</evidence>
<dbReference type="Gene3D" id="2.60.40.10">
    <property type="entry name" value="Immunoglobulins"/>
    <property type="match status" value="1"/>
</dbReference>
<dbReference type="SMART" id="SM01217">
    <property type="entry name" value="Fn3_like"/>
    <property type="match status" value="1"/>
</dbReference>
<dbReference type="InterPro" id="IPR036962">
    <property type="entry name" value="Glyco_hydro_3_N_sf"/>
</dbReference>
<dbReference type="SUPFAM" id="SSF51445">
    <property type="entry name" value="(Trans)glycosidases"/>
    <property type="match status" value="1"/>
</dbReference>
<comment type="catalytic activity">
    <reaction evidence="1">
        <text>Hydrolysis of terminal, non-reducing beta-D-glucosyl residues with release of beta-D-glucose.</text>
        <dbReference type="EC" id="3.2.1.21"/>
    </reaction>
</comment>
<dbReference type="InterPro" id="IPR019800">
    <property type="entry name" value="Glyco_hydro_3_AS"/>
</dbReference>
<dbReference type="Proteomes" id="UP000268310">
    <property type="component" value="Chromosome"/>
</dbReference>
<dbReference type="Pfam" id="PF00933">
    <property type="entry name" value="Glyco_hydro_3"/>
    <property type="match status" value="1"/>
</dbReference>
<dbReference type="PANTHER" id="PTHR30620:SF16">
    <property type="entry name" value="LYSOSOMAL BETA GLUCOSIDASE"/>
    <property type="match status" value="1"/>
</dbReference>
<organism evidence="9 10">
    <name type="scientific">Tetragenococcus osmophilus</name>
    <dbReference type="NCBI Taxonomy" id="526944"/>
    <lineage>
        <taxon>Bacteria</taxon>
        <taxon>Bacillati</taxon>
        <taxon>Bacillota</taxon>
        <taxon>Bacilli</taxon>
        <taxon>Lactobacillales</taxon>
        <taxon>Enterococcaceae</taxon>
        <taxon>Tetragenococcus</taxon>
    </lineage>
</organism>